<evidence type="ECO:0000313" key="2">
    <source>
        <dbReference type="EMBL" id="CAH9051709.1"/>
    </source>
</evidence>
<reference evidence="2 5" key="1">
    <citation type="submission" date="2022-07" db="EMBL/GenBank/DDBJ databases">
        <authorList>
            <person name="Criscuolo A."/>
        </authorList>
    </citation>
    <scope>NUCLEOTIDE SEQUENCE</scope>
    <source>
        <strain evidence="5">CIP 111951</strain>
        <strain evidence="2">CIP111854</strain>
        <strain evidence="3">CIP111951</strain>
    </source>
</reference>
<keyword evidence="4" id="KW-1185">Reference proteome</keyword>
<evidence type="ECO:0000313" key="4">
    <source>
        <dbReference type="Proteomes" id="UP001152467"/>
    </source>
</evidence>
<dbReference type="RefSeq" id="WP_261592783.1">
    <property type="nucleotide sequence ID" value="NZ_CAMAPC010000002.1"/>
</dbReference>
<dbReference type="EMBL" id="CAMAPD010000006">
    <property type="protein sequence ID" value="CAH9057230.1"/>
    <property type="molecule type" value="Genomic_DNA"/>
</dbReference>
<name>A0A9W4QSV6_9GAMM</name>
<sequence length="253" mass="28974">MFVSIIIMLIVALIVIAVWVSAVQQHREKQEGERRKELAKQKKIIEESEDIIVNSCNIPMSEVILRVLQRRVYDALNLMVELSPTNKELKNRLNEAKERLNTALDPDMQADALNLPDADKQLIALVQGIKRLRNVLRSEHSKGKVDTQLFVAEDRRLEKLQLRINVESQIKRGVSARTANMVGSARQYFEKAYATINAVTYNDEYVAEKKAILETYLNEISTELKASNASAVKKKKEKEQDDLDVLFAPKKKW</sequence>
<dbReference type="AlphaFoldDB" id="A0A9W4QSV6"/>
<evidence type="ECO:0000256" key="1">
    <source>
        <dbReference type="SAM" id="Coils"/>
    </source>
</evidence>
<evidence type="ECO:0000313" key="5">
    <source>
        <dbReference type="Proteomes" id="UP001152485"/>
    </source>
</evidence>
<organism evidence="2 4">
    <name type="scientific">Pseudoalteromonas holothuriae</name>
    <dbReference type="NCBI Taxonomy" id="2963714"/>
    <lineage>
        <taxon>Bacteria</taxon>
        <taxon>Pseudomonadati</taxon>
        <taxon>Pseudomonadota</taxon>
        <taxon>Gammaproteobacteria</taxon>
        <taxon>Alteromonadales</taxon>
        <taxon>Pseudoalteromonadaceae</taxon>
        <taxon>Pseudoalteromonas</taxon>
    </lineage>
</organism>
<dbReference type="Proteomes" id="UP001152485">
    <property type="component" value="Unassembled WGS sequence"/>
</dbReference>
<accession>A0A9W4QSV6</accession>
<feature type="coiled-coil region" evidence="1">
    <location>
        <begin position="79"/>
        <end position="106"/>
    </location>
</feature>
<protein>
    <recommendedName>
        <fullName evidence="6">DNA repair protein</fullName>
    </recommendedName>
</protein>
<evidence type="ECO:0008006" key="6">
    <source>
        <dbReference type="Google" id="ProtNLM"/>
    </source>
</evidence>
<gene>
    <name evidence="2" type="ORF">PSECIP111854_00814</name>
    <name evidence="3" type="ORF">PSECIP111951_01625</name>
</gene>
<comment type="caution">
    <text evidence="2">The sequence shown here is derived from an EMBL/GenBank/DDBJ whole genome shotgun (WGS) entry which is preliminary data.</text>
</comment>
<dbReference type="EMBL" id="CAMAPC010000002">
    <property type="protein sequence ID" value="CAH9051709.1"/>
    <property type="molecule type" value="Genomic_DNA"/>
</dbReference>
<evidence type="ECO:0000313" key="3">
    <source>
        <dbReference type="EMBL" id="CAH9057230.1"/>
    </source>
</evidence>
<dbReference type="Proteomes" id="UP001152467">
    <property type="component" value="Unassembled WGS sequence"/>
</dbReference>
<keyword evidence="1" id="KW-0175">Coiled coil</keyword>
<proteinExistence type="predicted"/>